<evidence type="ECO:0000256" key="7">
    <source>
        <dbReference type="RuleBase" id="RU003792"/>
    </source>
</evidence>
<dbReference type="InterPro" id="IPR020103">
    <property type="entry name" value="PsdUridine_synth_cat_dom_sf"/>
</dbReference>
<gene>
    <name evidence="4 9" type="primary">truA</name>
    <name evidence="9" type="ORF">IAB14_06940</name>
</gene>
<dbReference type="PIRSF" id="PIRSF001430">
    <property type="entry name" value="tRNA_psdUrid_synth"/>
    <property type="match status" value="1"/>
</dbReference>
<feature type="active site" description="Nucleophile" evidence="4 5">
    <location>
        <position position="51"/>
    </location>
</feature>
<accession>A0A9D1NDI5</accession>
<dbReference type="FunFam" id="3.30.70.580:FF:000001">
    <property type="entry name" value="tRNA pseudouridine synthase A"/>
    <property type="match status" value="1"/>
</dbReference>
<reference evidence="9" key="1">
    <citation type="submission" date="2020-10" db="EMBL/GenBank/DDBJ databases">
        <authorList>
            <person name="Gilroy R."/>
        </authorList>
    </citation>
    <scope>NUCLEOTIDE SEQUENCE</scope>
    <source>
        <strain evidence="9">23406</strain>
    </source>
</reference>
<sequence length="256" mass="29127">MRYLITVEYCGRNYCGWQRQINAISVQEVLEEKLAVLLRHKVVLHASGRTDSKVHALGQTAHFDTETVIPPQKLLCAVNSMLPDDIRIRDCRVVPDDFHAQYSAKRKTYLYKAYVDRISSPVKEGLYARIIPPLDVELMQKTAEKLIGEHDFRAFSSTGSTVKTTVRTVYRLQITRRGNEIEFEIEGNGFLYNMVRIIVGTLIFVGKGKIPPENVERMLQTGDRKAGGKTFAPEGLYLKSVFYPEIGLPEENCRKS</sequence>
<comment type="similarity">
    <text evidence="1 4 7">Belongs to the tRNA pseudouridine synthase TruA family.</text>
</comment>
<comment type="subunit">
    <text evidence="4">Homodimer.</text>
</comment>
<dbReference type="Gene3D" id="3.30.70.580">
    <property type="entry name" value="Pseudouridine synthase I, catalytic domain, N-terminal subdomain"/>
    <property type="match status" value="1"/>
</dbReference>
<evidence type="ECO:0000256" key="3">
    <source>
        <dbReference type="ARBA" id="ARBA00023235"/>
    </source>
</evidence>
<dbReference type="InterPro" id="IPR020094">
    <property type="entry name" value="TruA/RsuA/RluB/E/F_N"/>
</dbReference>
<dbReference type="Proteomes" id="UP000886891">
    <property type="component" value="Unassembled WGS sequence"/>
</dbReference>
<dbReference type="NCBIfam" id="TIGR00071">
    <property type="entry name" value="hisT_truA"/>
    <property type="match status" value="1"/>
</dbReference>
<evidence type="ECO:0000313" key="10">
    <source>
        <dbReference type="Proteomes" id="UP000886891"/>
    </source>
</evidence>
<protein>
    <recommendedName>
        <fullName evidence="4">tRNA pseudouridine synthase A</fullName>
        <ecNumber evidence="4">5.4.99.12</ecNumber>
    </recommendedName>
    <alternativeName>
        <fullName evidence="4">tRNA pseudouridine(38-40) synthase</fullName>
    </alternativeName>
    <alternativeName>
        <fullName evidence="4">tRNA pseudouridylate synthase I</fullName>
    </alternativeName>
    <alternativeName>
        <fullName evidence="4">tRNA-uridine isomerase I</fullName>
    </alternativeName>
</protein>
<evidence type="ECO:0000256" key="2">
    <source>
        <dbReference type="ARBA" id="ARBA00022694"/>
    </source>
</evidence>
<evidence type="ECO:0000313" key="9">
    <source>
        <dbReference type="EMBL" id="HIV00830.1"/>
    </source>
</evidence>
<dbReference type="CDD" id="cd02570">
    <property type="entry name" value="PseudoU_synth_EcTruA"/>
    <property type="match status" value="1"/>
</dbReference>
<feature type="domain" description="Pseudouridine synthase I TruA alpha/beta" evidence="8">
    <location>
        <begin position="7"/>
        <end position="103"/>
    </location>
</feature>
<keyword evidence="3 4" id="KW-0413">Isomerase</keyword>
<reference evidence="9" key="2">
    <citation type="journal article" date="2021" name="PeerJ">
        <title>Extensive microbial diversity within the chicken gut microbiome revealed by metagenomics and culture.</title>
        <authorList>
            <person name="Gilroy R."/>
            <person name="Ravi A."/>
            <person name="Getino M."/>
            <person name="Pursley I."/>
            <person name="Horton D.L."/>
            <person name="Alikhan N.F."/>
            <person name="Baker D."/>
            <person name="Gharbi K."/>
            <person name="Hall N."/>
            <person name="Watson M."/>
            <person name="Adriaenssens E.M."/>
            <person name="Foster-Nyarko E."/>
            <person name="Jarju S."/>
            <person name="Secka A."/>
            <person name="Antonio M."/>
            <person name="Oren A."/>
            <person name="Chaudhuri R.R."/>
            <person name="La Ragione R."/>
            <person name="Hildebrand F."/>
            <person name="Pallen M.J."/>
        </authorList>
    </citation>
    <scope>NUCLEOTIDE SEQUENCE</scope>
    <source>
        <strain evidence="9">23406</strain>
    </source>
</reference>
<comment type="caution">
    <text evidence="9">The sequence shown here is derived from an EMBL/GenBank/DDBJ whole genome shotgun (WGS) entry which is preliminary data.</text>
</comment>
<evidence type="ECO:0000256" key="6">
    <source>
        <dbReference type="PIRSR" id="PIRSR001430-2"/>
    </source>
</evidence>
<proteinExistence type="inferred from homology"/>
<dbReference type="SUPFAM" id="SSF55120">
    <property type="entry name" value="Pseudouridine synthase"/>
    <property type="match status" value="1"/>
</dbReference>
<dbReference type="EC" id="5.4.99.12" evidence="4"/>
<evidence type="ECO:0000256" key="5">
    <source>
        <dbReference type="PIRSR" id="PIRSR001430-1"/>
    </source>
</evidence>
<dbReference type="InterPro" id="IPR020097">
    <property type="entry name" value="PsdUridine_synth_TruA_a/b_dom"/>
</dbReference>
<dbReference type="GO" id="GO:0003723">
    <property type="term" value="F:RNA binding"/>
    <property type="evidence" value="ECO:0007669"/>
    <property type="project" value="InterPro"/>
</dbReference>
<dbReference type="PANTHER" id="PTHR11142">
    <property type="entry name" value="PSEUDOURIDYLATE SYNTHASE"/>
    <property type="match status" value="1"/>
</dbReference>
<comment type="catalytic activity">
    <reaction evidence="4 7">
        <text>uridine(38/39/40) in tRNA = pseudouridine(38/39/40) in tRNA</text>
        <dbReference type="Rhea" id="RHEA:22376"/>
        <dbReference type="Rhea" id="RHEA-COMP:10085"/>
        <dbReference type="Rhea" id="RHEA-COMP:10087"/>
        <dbReference type="ChEBI" id="CHEBI:65314"/>
        <dbReference type="ChEBI" id="CHEBI:65315"/>
        <dbReference type="EC" id="5.4.99.12"/>
    </reaction>
</comment>
<evidence type="ECO:0000256" key="4">
    <source>
        <dbReference type="HAMAP-Rule" id="MF_00171"/>
    </source>
</evidence>
<feature type="binding site" evidence="4 6">
    <location>
        <position position="109"/>
    </location>
    <ligand>
        <name>substrate</name>
    </ligand>
</feature>
<name>A0A9D1NDI5_9FIRM</name>
<dbReference type="InterPro" id="IPR020095">
    <property type="entry name" value="PsdUridine_synth_TruA_C"/>
</dbReference>
<dbReference type="InterPro" id="IPR001406">
    <property type="entry name" value="PsdUridine_synth_TruA"/>
</dbReference>
<organism evidence="9 10">
    <name type="scientific">Candidatus Stercoripulliclostridium merdipullorum</name>
    <dbReference type="NCBI Taxonomy" id="2840952"/>
    <lineage>
        <taxon>Bacteria</taxon>
        <taxon>Bacillati</taxon>
        <taxon>Bacillota</taxon>
        <taxon>Clostridia</taxon>
        <taxon>Eubacteriales</taxon>
        <taxon>Candidatus Stercoripulliclostridium</taxon>
    </lineage>
</organism>
<dbReference type="GO" id="GO:0160147">
    <property type="term" value="F:tRNA pseudouridine(38-40) synthase activity"/>
    <property type="evidence" value="ECO:0007669"/>
    <property type="project" value="UniProtKB-EC"/>
</dbReference>
<dbReference type="Gene3D" id="3.30.70.660">
    <property type="entry name" value="Pseudouridine synthase I, catalytic domain, C-terminal subdomain"/>
    <property type="match status" value="1"/>
</dbReference>
<evidence type="ECO:0000259" key="8">
    <source>
        <dbReference type="Pfam" id="PF01416"/>
    </source>
</evidence>
<comment type="caution">
    <text evidence="4">Lacks conserved residue(s) required for the propagation of feature annotation.</text>
</comment>
<feature type="domain" description="Pseudouridine synthase I TruA alpha/beta" evidence="8">
    <location>
        <begin position="143"/>
        <end position="244"/>
    </location>
</feature>
<dbReference type="GO" id="GO:0031119">
    <property type="term" value="P:tRNA pseudouridine synthesis"/>
    <property type="evidence" value="ECO:0007669"/>
    <property type="project" value="UniProtKB-UniRule"/>
</dbReference>
<keyword evidence="2 4" id="KW-0819">tRNA processing</keyword>
<dbReference type="EMBL" id="DVOH01000057">
    <property type="protein sequence ID" value="HIV00830.1"/>
    <property type="molecule type" value="Genomic_DNA"/>
</dbReference>
<dbReference type="AlphaFoldDB" id="A0A9D1NDI5"/>
<dbReference type="HAMAP" id="MF_00171">
    <property type="entry name" value="TruA"/>
    <property type="match status" value="1"/>
</dbReference>
<comment type="function">
    <text evidence="4">Formation of pseudouridine at positions 38, 39 and 40 in the anticodon stem and loop of transfer RNAs.</text>
</comment>
<dbReference type="Pfam" id="PF01416">
    <property type="entry name" value="PseudoU_synth_1"/>
    <property type="match status" value="2"/>
</dbReference>
<dbReference type="PANTHER" id="PTHR11142:SF0">
    <property type="entry name" value="TRNA PSEUDOURIDINE SYNTHASE-LIKE 1"/>
    <property type="match status" value="1"/>
</dbReference>
<evidence type="ECO:0000256" key="1">
    <source>
        <dbReference type="ARBA" id="ARBA00009375"/>
    </source>
</evidence>